<sequence>MYGDKGGRAVQQNNLDKYTIPKGTASAEAPPDLGVAAPAMVVAKTGPLTLQDIMEAIQGVHASLDSRINSVTSEVTLLQAAIHNMGTHV</sequence>
<protein>
    <submittedName>
        <fullName evidence="2">Uncharacterized protein</fullName>
    </submittedName>
</protein>
<feature type="region of interest" description="Disordered" evidence="1">
    <location>
        <begin position="1"/>
        <end position="31"/>
    </location>
</feature>
<proteinExistence type="predicted"/>
<evidence type="ECO:0000313" key="2">
    <source>
        <dbReference type="EMBL" id="KAJ1200237.1"/>
    </source>
</evidence>
<dbReference type="AlphaFoldDB" id="A0AAV7VJ73"/>
<evidence type="ECO:0000256" key="1">
    <source>
        <dbReference type="SAM" id="MobiDB-lite"/>
    </source>
</evidence>
<comment type="caution">
    <text evidence="2">The sequence shown here is derived from an EMBL/GenBank/DDBJ whole genome shotgun (WGS) entry which is preliminary data.</text>
</comment>
<reference evidence="2" key="1">
    <citation type="journal article" date="2022" name="bioRxiv">
        <title>Sequencing and chromosome-scale assembly of the giantPleurodeles waltlgenome.</title>
        <authorList>
            <person name="Brown T."/>
            <person name="Elewa A."/>
            <person name="Iarovenko S."/>
            <person name="Subramanian E."/>
            <person name="Araus A.J."/>
            <person name="Petzold A."/>
            <person name="Susuki M."/>
            <person name="Suzuki K.-i.T."/>
            <person name="Hayashi T."/>
            <person name="Toyoda A."/>
            <person name="Oliveira C."/>
            <person name="Osipova E."/>
            <person name="Leigh N.D."/>
            <person name="Simon A."/>
            <person name="Yun M.H."/>
        </authorList>
    </citation>
    <scope>NUCLEOTIDE SEQUENCE</scope>
    <source>
        <strain evidence="2">20211129_DDA</strain>
        <tissue evidence="2">Liver</tissue>
    </source>
</reference>
<organism evidence="2 3">
    <name type="scientific">Pleurodeles waltl</name>
    <name type="common">Iberian ribbed newt</name>
    <dbReference type="NCBI Taxonomy" id="8319"/>
    <lineage>
        <taxon>Eukaryota</taxon>
        <taxon>Metazoa</taxon>
        <taxon>Chordata</taxon>
        <taxon>Craniata</taxon>
        <taxon>Vertebrata</taxon>
        <taxon>Euteleostomi</taxon>
        <taxon>Amphibia</taxon>
        <taxon>Batrachia</taxon>
        <taxon>Caudata</taxon>
        <taxon>Salamandroidea</taxon>
        <taxon>Salamandridae</taxon>
        <taxon>Pleurodelinae</taxon>
        <taxon>Pleurodeles</taxon>
    </lineage>
</organism>
<dbReference type="EMBL" id="JANPWB010000003">
    <property type="protein sequence ID" value="KAJ1200237.1"/>
    <property type="molecule type" value="Genomic_DNA"/>
</dbReference>
<accession>A0AAV7VJ73</accession>
<dbReference type="Proteomes" id="UP001066276">
    <property type="component" value="Chromosome 2_1"/>
</dbReference>
<evidence type="ECO:0000313" key="3">
    <source>
        <dbReference type="Proteomes" id="UP001066276"/>
    </source>
</evidence>
<gene>
    <name evidence="2" type="ORF">NDU88_004063</name>
</gene>
<keyword evidence="3" id="KW-1185">Reference proteome</keyword>
<name>A0AAV7VJ73_PLEWA</name>